<keyword evidence="6 8" id="KW-1133">Transmembrane helix</keyword>
<dbReference type="CDD" id="cd17358">
    <property type="entry name" value="MFS_GLUT6_8_Class3_like"/>
    <property type="match status" value="1"/>
</dbReference>
<keyword evidence="5 8" id="KW-0812">Transmembrane</keyword>
<protein>
    <recommendedName>
        <fullName evidence="9">Major facilitator superfamily (MFS) profile domain-containing protein</fullName>
    </recommendedName>
</protein>
<feature type="transmembrane region" description="Helical" evidence="8">
    <location>
        <begin position="472"/>
        <end position="495"/>
    </location>
</feature>
<feature type="transmembrane region" description="Helical" evidence="8">
    <location>
        <begin position="267"/>
        <end position="285"/>
    </location>
</feature>
<dbReference type="InterPro" id="IPR044775">
    <property type="entry name" value="MFS_ERD6/Tret1-like"/>
</dbReference>
<sequence>MRYVASWEWTMKIRKVSLSSSLSFSLAAIERGILSQRRISSLTVLLPTNLLPRHLLPTLDLSTDLSTVLSAVLSMILSMDLLTVLSMVLLSHQNRIPRFKGERVGVPPPYDLHKMEGDNNMEKGLLLTNKEETARTTLLLVFSTFIIVCASFTFGVSAGYTADTMSSIMRDLDLSLAQFSLFGSLMTFGGMIGAIFSAKAASALGNKMTLWLADLFCITGWVAIALAKDIVLLDLGRFFVGIGVGLISYVVPVYVAEITPKHIRGAFTFSNQLLQNCGVAIAYYFGNFLSWRSLALIGIIPCGIQVIGLFFIPESPRWLAKKGRDEEVEVVLQKLRGKGHDIMFEARAIKISVEVSKQNSNTSIRSLFRKRYAHQLTIGIGLMLLQQLCGMSGIGSYGSTLFELGGFSARIGMTVLSLIVVPKSVMGLILVDRWGRRPLLMASAFGLCLSCITLAVAFGVKDVPEIQNITPVFTFIGILSFTMMFAFGMGALPWVIMSEIFPMDIKVLAGSLVTIANWFTGWIANYCFNFMLVWSPAGTFIISAIVCGVTIVFTWCLVPETQGLTLEEIQLSFAKMSLKLYFSLHSSSLKNAKPSSILIAQQSPGDRKTSPAEEFSPLAEKFNRRLLLGIGSSSVLAIGANFGGVTSFVLGLSPEFGRNLKLDVVYPISGYRRCMDTVEGFEFIYPATWVGDQTLLYRAAEKSERETSLDLPPARISRRKNVNEPVVAFGPPGSTGELNVSVIVSPVSPTFSIEAFGGPKEVGEAIVKTVTRSGQRTDLKGTLLEANLRQDSERNLKYYELEFKVESPSFRRHNVAVCCANGGRLYTLNAQVPESAWSELKHEFHTIAKSFNIIS</sequence>
<evidence type="ECO:0000256" key="5">
    <source>
        <dbReference type="ARBA" id="ARBA00022692"/>
    </source>
</evidence>
<dbReference type="InterPro" id="IPR005829">
    <property type="entry name" value="Sugar_transporter_CS"/>
</dbReference>
<feature type="transmembrane region" description="Helical" evidence="8">
    <location>
        <begin position="376"/>
        <end position="397"/>
    </location>
</feature>
<dbReference type="Gene3D" id="3.40.1000.10">
    <property type="entry name" value="Mog1/PsbP, alpha/beta/alpha sandwich"/>
    <property type="match status" value="1"/>
</dbReference>
<evidence type="ECO:0000256" key="4">
    <source>
        <dbReference type="ARBA" id="ARBA00022597"/>
    </source>
</evidence>
<feature type="transmembrane region" description="Helical" evidence="8">
    <location>
        <begin position="65"/>
        <end position="90"/>
    </location>
</feature>
<dbReference type="InterPro" id="IPR005828">
    <property type="entry name" value="MFS_sugar_transport-like"/>
</dbReference>
<evidence type="ECO:0000256" key="6">
    <source>
        <dbReference type="ARBA" id="ARBA00022989"/>
    </source>
</evidence>
<name>A0ABQ7ZML6_BRANA</name>
<feature type="transmembrane region" description="Helical" evidence="8">
    <location>
        <begin position="208"/>
        <end position="226"/>
    </location>
</feature>
<feature type="domain" description="Major facilitator superfamily (MFS) profile" evidence="9">
    <location>
        <begin position="143"/>
        <end position="562"/>
    </location>
</feature>
<keyword evidence="4" id="KW-0762">Sugar transport</keyword>
<dbReference type="InterPro" id="IPR003663">
    <property type="entry name" value="Sugar/inositol_transpt"/>
</dbReference>
<feature type="transmembrane region" description="Helical" evidence="8">
    <location>
        <begin position="238"/>
        <end position="255"/>
    </location>
</feature>
<dbReference type="InterPro" id="IPR036259">
    <property type="entry name" value="MFS_trans_sf"/>
</dbReference>
<keyword evidence="3" id="KW-0813">Transport</keyword>
<dbReference type="InterPro" id="IPR002683">
    <property type="entry name" value="PsbP_C"/>
</dbReference>
<comment type="similarity">
    <text evidence="2">Belongs to the major facilitator superfamily. Sugar transporter (TC 2.A.1.1) family.</text>
</comment>
<keyword evidence="11" id="KW-1185">Reference proteome</keyword>
<accession>A0ABQ7ZML6</accession>
<organism evidence="10 11">
    <name type="scientific">Brassica napus</name>
    <name type="common">Rape</name>
    <dbReference type="NCBI Taxonomy" id="3708"/>
    <lineage>
        <taxon>Eukaryota</taxon>
        <taxon>Viridiplantae</taxon>
        <taxon>Streptophyta</taxon>
        <taxon>Embryophyta</taxon>
        <taxon>Tracheophyta</taxon>
        <taxon>Spermatophyta</taxon>
        <taxon>Magnoliopsida</taxon>
        <taxon>eudicotyledons</taxon>
        <taxon>Gunneridae</taxon>
        <taxon>Pentapetalae</taxon>
        <taxon>rosids</taxon>
        <taxon>malvids</taxon>
        <taxon>Brassicales</taxon>
        <taxon>Brassicaceae</taxon>
        <taxon>Brassiceae</taxon>
        <taxon>Brassica</taxon>
    </lineage>
</organism>
<dbReference type="Gene3D" id="1.20.1250.20">
    <property type="entry name" value="MFS general substrate transporter like domains"/>
    <property type="match status" value="1"/>
</dbReference>
<feature type="transmembrane region" description="Helical" evidence="8">
    <location>
        <begin position="409"/>
        <end position="431"/>
    </location>
</feature>
<dbReference type="SUPFAM" id="SSF103473">
    <property type="entry name" value="MFS general substrate transporter"/>
    <property type="match status" value="1"/>
</dbReference>
<dbReference type="Proteomes" id="UP000824890">
    <property type="component" value="Unassembled WGS sequence"/>
</dbReference>
<feature type="transmembrane region" description="Helical" evidence="8">
    <location>
        <begin position="626"/>
        <end position="652"/>
    </location>
</feature>
<feature type="transmembrane region" description="Helical" evidence="8">
    <location>
        <begin position="507"/>
        <end position="534"/>
    </location>
</feature>
<evidence type="ECO:0000313" key="11">
    <source>
        <dbReference type="Proteomes" id="UP000824890"/>
    </source>
</evidence>
<dbReference type="Pfam" id="PF01789">
    <property type="entry name" value="PsbP"/>
    <property type="match status" value="1"/>
</dbReference>
<feature type="transmembrane region" description="Helical" evidence="8">
    <location>
        <begin position="540"/>
        <end position="558"/>
    </location>
</feature>
<feature type="transmembrane region" description="Helical" evidence="8">
    <location>
        <begin position="438"/>
        <end position="460"/>
    </location>
</feature>
<dbReference type="Pfam" id="PF00083">
    <property type="entry name" value="Sugar_tr"/>
    <property type="match status" value="1"/>
</dbReference>
<proteinExistence type="inferred from homology"/>
<evidence type="ECO:0000256" key="3">
    <source>
        <dbReference type="ARBA" id="ARBA00022448"/>
    </source>
</evidence>
<dbReference type="InterPro" id="IPR020846">
    <property type="entry name" value="MFS_dom"/>
</dbReference>
<dbReference type="InterPro" id="IPR016123">
    <property type="entry name" value="Mog1/PsbP_a/b/a-sand"/>
</dbReference>
<reference evidence="10 11" key="1">
    <citation type="submission" date="2021-05" db="EMBL/GenBank/DDBJ databases">
        <title>Genome Assembly of Synthetic Allotetraploid Brassica napus Reveals Homoeologous Exchanges between Subgenomes.</title>
        <authorList>
            <person name="Davis J.T."/>
        </authorList>
    </citation>
    <scope>NUCLEOTIDE SEQUENCE [LARGE SCALE GENOMIC DNA]</scope>
    <source>
        <strain evidence="11">cv. Da-Ae</strain>
        <tissue evidence="10">Seedling</tissue>
    </source>
</reference>
<comment type="caution">
    <text evidence="10">The sequence shown here is derived from an EMBL/GenBank/DDBJ whole genome shotgun (WGS) entry which is preliminary data.</text>
</comment>
<dbReference type="PRINTS" id="PR00171">
    <property type="entry name" value="SUGRTRNSPORT"/>
</dbReference>
<evidence type="ECO:0000313" key="10">
    <source>
        <dbReference type="EMBL" id="KAH0881505.1"/>
    </source>
</evidence>
<evidence type="ECO:0000259" key="9">
    <source>
        <dbReference type="PROSITE" id="PS50850"/>
    </source>
</evidence>
<dbReference type="PROSITE" id="PS00216">
    <property type="entry name" value="SUGAR_TRANSPORT_1"/>
    <property type="match status" value="1"/>
</dbReference>
<dbReference type="InterPro" id="IPR050549">
    <property type="entry name" value="MFS_Trehalose_Transporter"/>
</dbReference>
<feature type="transmembrane region" description="Helical" evidence="8">
    <location>
        <begin position="137"/>
        <end position="156"/>
    </location>
</feature>
<evidence type="ECO:0000256" key="1">
    <source>
        <dbReference type="ARBA" id="ARBA00004141"/>
    </source>
</evidence>
<dbReference type="NCBIfam" id="NF040946">
    <property type="entry name" value="PSII_PsbP"/>
    <property type="match status" value="1"/>
</dbReference>
<keyword evidence="7 8" id="KW-0472">Membrane</keyword>
<dbReference type="PROSITE" id="PS50850">
    <property type="entry name" value="MFS"/>
    <property type="match status" value="1"/>
</dbReference>
<dbReference type="SUPFAM" id="SSF55724">
    <property type="entry name" value="Mog1p/PsbP-like"/>
    <property type="match status" value="1"/>
</dbReference>
<dbReference type="PANTHER" id="PTHR48021:SF11">
    <property type="entry name" value="SUGAR TRANSPORTER ERD6-LIKE 12"/>
    <property type="match status" value="1"/>
</dbReference>
<comment type="subcellular location">
    <subcellularLocation>
        <location evidence="1">Membrane</location>
        <topology evidence="1">Multi-pass membrane protein</topology>
    </subcellularLocation>
</comment>
<dbReference type="PANTHER" id="PTHR48021">
    <property type="match status" value="1"/>
</dbReference>
<evidence type="ECO:0000256" key="7">
    <source>
        <dbReference type="ARBA" id="ARBA00023136"/>
    </source>
</evidence>
<dbReference type="EMBL" id="JAGKQM010000015">
    <property type="protein sequence ID" value="KAH0881505.1"/>
    <property type="molecule type" value="Genomic_DNA"/>
</dbReference>
<evidence type="ECO:0000256" key="2">
    <source>
        <dbReference type="ARBA" id="ARBA00010992"/>
    </source>
</evidence>
<feature type="transmembrane region" description="Helical" evidence="8">
    <location>
        <begin position="291"/>
        <end position="312"/>
    </location>
</feature>
<dbReference type="PROSITE" id="PS00217">
    <property type="entry name" value="SUGAR_TRANSPORT_2"/>
    <property type="match status" value="1"/>
</dbReference>
<gene>
    <name evidence="10" type="ORF">HID58_068899</name>
</gene>
<dbReference type="NCBIfam" id="TIGR00879">
    <property type="entry name" value="SP"/>
    <property type="match status" value="1"/>
</dbReference>
<evidence type="ECO:0000256" key="8">
    <source>
        <dbReference type="SAM" id="Phobius"/>
    </source>
</evidence>
<feature type="transmembrane region" description="Helical" evidence="8">
    <location>
        <begin position="176"/>
        <end position="196"/>
    </location>
</feature>